<dbReference type="AlphaFoldDB" id="A0A3N0VKV1"/>
<dbReference type="SUPFAM" id="SSF48452">
    <property type="entry name" value="TPR-like"/>
    <property type="match status" value="1"/>
</dbReference>
<evidence type="ECO:0008006" key="6">
    <source>
        <dbReference type="Google" id="ProtNLM"/>
    </source>
</evidence>
<feature type="transmembrane region" description="Helical" evidence="3">
    <location>
        <begin position="302"/>
        <end position="321"/>
    </location>
</feature>
<keyword evidence="5" id="KW-1185">Reference proteome</keyword>
<feature type="transmembrane region" description="Helical" evidence="3">
    <location>
        <begin position="384"/>
        <end position="404"/>
    </location>
</feature>
<feature type="transmembrane region" description="Helical" evidence="3">
    <location>
        <begin position="231"/>
        <end position="251"/>
    </location>
</feature>
<feature type="transmembrane region" description="Helical" evidence="3">
    <location>
        <begin position="328"/>
        <end position="347"/>
    </location>
</feature>
<dbReference type="PANTHER" id="PTHR44227">
    <property type="match status" value="1"/>
</dbReference>
<evidence type="ECO:0000313" key="5">
    <source>
        <dbReference type="Proteomes" id="UP000282106"/>
    </source>
</evidence>
<gene>
    <name evidence="4" type="ORF">ED208_02420</name>
</gene>
<accession>A0A3N0VKV1</accession>
<evidence type="ECO:0000313" key="4">
    <source>
        <dbReference type="EMBL" id="ROH93393.1"/>
    </source>
</evidence>
<evidence type="ECO:0000256" key="2">
    <source>
        <dbReference type="ARBA" id="ARBA00022803"/>
    </source>
</evidence>
<dbReference type="InParanoid" id="A0A3N0VKV1"/>
<organism evidence="4 5">
    <name type="scientific">Stagnimonas aquatica</name>
    <dbReference type="NCBI Taxonomy" id="2689987"/>
    <lineage>
        <taxon>Bacteria</taxon>
        <taxon>Pseudomonadati</taxon>
        <taxon>Pseudomonadota</taxon>
        <taxon>Gammaproteobacteria</taxon>
        <taxon>Nevskiales</taxon>
        <taxon>Nevskiaceae</taxon>
        <taxon>Stagnimonas</taxon>
    </lineage>
</organism>
<comment type="caution">
    <text evidence="4">The sequence shown here is derived from an EMBL/GenBank/DDBJ whole genome shotgun (WGS) entry which is preliminary data.</text>
</comment>
<keyword evidence="2" id="KW-0802">TPR repeat</keyword>
<dbReference type="Gene3D" id="1.25.40.10">
    <property type="entry name" value="Tetratricopeptide repeat domain"/>
    <property type="match status" value="1"/>
</dbReference>
<sequence length="641" mass="69931">MPLAAHSLKLSVALALLLIVGFFSFRPGLSGPFLFDDIPNLSPLGDLPTDTSAGALQFILDNPSGPGGRPLSMASFLLDGNDWPTDPSPFKRTNLLLHLLTGLIAFLLARQLLRAGRITTDRADWLALTAAGLWLLHPLQTATVFLVVQRMTILCTAFVMLSLLALLAARQRLLDGRSASALRLCALAGLLALLAGLCKESAAVLPLVAAALERTVAPLPKTAAGRRARWLLLWLPSLAVLAYIASVVDFLQPIAWRGFSPAQRLITEGHVLLSYLGLILQPGLRTSLYYDNYPVHSLAREGLITLWPWLLLLGAALLAWYGARRAPWLAMAVLFFLAGHALEASPIPLELYFLHRNYLPMFGLLLGLVVSIHGLLGTRPRLRALAPALAGLSLLLLGTLSHSASTVWGDEGRLYNVWALENPASPRARLSNANYWGVRGHEDRALAELNDLLARNPRHLTADLASYYMECRLGRESPAHWERVQRGIANDDYDYDSAVVPTLEKLLANIEAGHCTLVSVDDIIATLDALSENQTYGNKDGRLIYNQIAQLFAARNEPSAALAALELALRTQCSDPLWRAAAGLREGLGDIPGAIMALEQARDCDPRRGLGRWLIDDSQRRAELDHWIGELRARPPATANP</sequence>
<dbReference type="InterPro" id="IPR052346">
    <property type="entry name" value="O-mannosyl-transferase_TMTC"/>
</dbReference>
<dbReference type="PANTHER" id="PTHR44227:SF3">
    <property type="entry name" value="PROTEIN O-MANNOSYL-TRANSFERASE TMTC4"/>
    <property type="match status" value="1"/>
</dbReference>
<feature type="transmembrane region" description="Helical" evidence="3">
    <location>
        <begin position="151"/>
        <end position="169"/>
    </location>
</feature>
<dbReference type="InterPro" id="IPR011990">
    <property type="entry name" value="TPR-like_helical_dom_sf"/>
</dbReference>
<keyword evidence="3" id="KW-1133">Transmembrane helix</keyword>
<keyword evidence="1" id="KW-0677">Repeat</keyword>
<reference evidence="4 5" key="1">
    <citation type="submission" date="2018-10" db="EMBL/GenBank/DDBJ databases">
        <authorList>
            <person name="Chen W.-M."/>
        </authorList>
    </citation>
    <scope>NUCLEOTIDE SEQUENCE [LARGE SCALE GENOMIC DNA]</scope>
    <source>
        <strain evidence="4 5">THS-13</strain>
    </source>
</reference>
<feature type="transmembrane region" description="Helical" evidence="3">
    <location>
        <begin position="359"/>
        <end position="377"/>
    </location>
</feature>
<dbReference type="Proteomes" id="UP000282106">
    <property type="component" value="Unassembled WGS sequence"/>
</dbReference>
<name>A0A3N0VKV1_9GAMM</name>
<feature type="transmembrane region" description="Helical" evidence="3">
    <location>
        <begin position="125"/>
        <end position="145"/>
    </location>
</feature>
<evidence type="ECO:0000256" key="1">
    <source>
        <dbReference type="ARBA" id="ARBA00022737"/>
    </source>
</evidence>
<keyword evidence="3" id="KW-0472">Membrane</keyword>
<keyword evidence="3" id="KW-0812">Transmembrane</keyword>
<dbReference type="RefSeq" id="WP_123210248.1">
    <property type="nucleotide sequence ID" value="NZ_RJVO01000001.1"/>
</dbReference>
<evidence type="ECO:0000256" key="3">
    <source>
        <dbReference type="SAM" id="Phobius"/>
    </source>
</evidence>
<feature type="transmembrane region" description="Helical" evidence="3">
    <location>
        <begin position="95"/>
        <end position="113"/>
    </location>
</feature>
<dbReference type="EMBL" id="RJVO01000001">
    <property type="protein sequence ID" value="ROH93393.1"/>
    <property type="molecule type" value="Genomic_DNA"/>
</dbReference>
<proteinExistence type="predicted"/>
<protein>
    <recommendedName>
        <fullName evidence="6">Tetratricopeptide repeat protein</fullName>
    </recommendedName>
</protein>